<dbReference type="FunFam" id="3.30.565.10:FF:000006">
    <property type="entry name" value="Sensor histidine kinase WalK"/>
    <property type="match status" value="1"/>
</dbReference>
<dbReference type="Pfam" id="PF02518">
    <property type="entry name" value="HATPase_c"/>
    <property type="match status" value="1"/>
</dbReference>
<keyword evidence="4" id="KW-0808">Transferase</keyword>
<dbReference type="InterPro" id="IPR001610">
    <property type="entry name" value="PAC"/>
</dbReference>
<dbReference type="Gene3D" id="3.30.565.10">
    <property type="entry name" value="Histidine kinase-like ATPase, C-terminal domain"/>
    <property type="match status" value="1"/>
</dbReference>
<dbReference type="InterPro" id="IPR013655">
    <property type="entry name" value="PAS_fold_3"/>
</dbReference>
<dbReference type="Gene3D" id="3.30.450.20">
    <property type="entry name" value="PAS domain"/>
    <property type="match status" value="1"/>
</dbReference>
<dbReference type="PROSITE" id="PS50113">
    <property type="entry name" value="PAC"/>
    <property type="match status" value="1"/>
</dbReference>
<feature type="domain" description="PAC" evidence="8">
    <location>
        <begin position="257"/>
        <end position="310"/>
    </location>
</feature>
<dbReference type="SMART" id="SM00387">
    <property type="entry name" value="HATPase_c"/>
    <property type="match status" value="1"/>
</dbReference>
<dbReference type="InterPro" id="IPR036890">
    <property type="entry name" value="HATPase_C_sf"/>
</dbReference>
<dbReference type="CDD" id="cd00130">
    <property type="entry name" value="PAS"/>
    <property type="match status" value="1"/>
</dbReference>
<evidence type="ECO:0000313" key="10">
    <source>
        <dbReference type="Proteomes" id="UP000326344"/>
    </source>
</evidence>
<evidence type="ECO:0000256" key="4">
    <source>
        <dbReference type="ARBA" id="ARBA00022679"/>
    </source>
</evidence>
<dbReference type="InterPro" id="IPR036097">
    <property type="entry name" value="HisK_dim/P_sf"/>
</dbReference>
<dbReference type="AlphaFoldDB" id="A0A5N1JAZ1"/>
<accession>A0A5N1JAZ1</accession>
<feature type="domain" description="PAS" evidence="7">
    <location>
        <begin position="192"/>
        <end position="243"/>
    </location>
</feature>
<dbReference type="Gene3D" id="1.10.287.130">
    <property type="match status" value="1"/>
</dbReference>
<dbReference type="RefSeq" id="WP_150881159.1">
    <property type="nucleotide sequence ID" value="NZ_VTWS01000010.1"/>
</dbReference>
<dbReference type="PROSITE" id="PS50112">
    <property type="entry name" value="PAS"/>
    <property type="match status" value="1"/>
</dbReference>
<dbReference type="InterPro" id="IPR035965">
    <property type="entry name" value="PAS-like_dom_sf"/>
</dbReference>
<evidence type="ECO:0000256" key="1">
    <source>
        <dbReference type="ARBA" id="ARBA00000085"/>
    </source>
</evidence>
<dbReference type="SMART" id="SM00086">
    <property type="entry name" value="PAC"/>
    <property type="match status" value="1"/>
</dbReference>
<dbReference type="Pfam" id="PF00512">
    <property type="entry name" value="HisKA"/>
    <property type="match status" value="1"/>
</dbReference>
<dbReference type="InterPro" id="IPR003661">
    <property type="entry name" value="HisK_dim/P_dom"/>
</dbReference>
<evidence type="ECO:0000256" key="5">
    <source>
        <dbReference type="ARBA" id="ARBA00022777"/>
    </source>
</evidence>
<dbReference type="GO" id="GO:0000155">
    <property type="term" value="F:phosphorelay sensor kinase activity"/>
    <property type="evidence" value="ECO:0007669"/>
    <property type="project" value="InterPro"/>
</dbReference>
<dbReference type="EMBL" id="VTWS01000010">
    <property type="protein sequence ID" value="KAA9346473.1"/>
    <property type="molecule type" value="Genomic_DNA"/>
</dbReference>
<dbReference type="CDD" id="cd00082">
    <property type="entry name" value="HisKA"/>
    <property type="match status" value="1"/>
</dbReference>
<evidence type="ECO:0000259" key="8">
    <source>
        <dbReference type="PROSITE" id="PS50113"/>
    </source>
</evidence>
<dbReference type="InterPro" id="IPR003594">
    <property type="entry name" value="HATPase_dom"/>
</dbReference>
<dbReference type="SUPFAM" id="SSF47384">
    <property type="entry name" value="Homodimeric domain of signal transducing histidine kinase"/>
    <property type="match status" value="1"/>
</dbReference>
<evidence type="ECO:0000313" key="9">
    <source>
        <dbReference type="EMBL" id="KAA9346473.1"/>
    </source>
</evidence>
<dbReference type="SUPFAM" id="SSF55785">
    <property type="entry name" value="PYP-like sensor domain (PAS domain)"/>
    <property type="match status" value="1"/>
</dbReference>
<dbReference type="InterPro" id="IPR005467">
    <property type="entry name" value="His_kinase_dom"/>
</dbReference>
<evidence type="ECO:0000256" key="2">
    <source>
        <dbReference type="ARBA" id="ARBA00012438"/>
    </source>
</evidence>
<comment type="caution">
    <text evidence="9">The sequence shown here is derived from an EMBL/GenBank/DDBJ whole genome shotgun (WGS) entry which is preliminary data.</text>
</comment>
<dbReference type="PROSITE" id="PS50109">
    <property type="entry name" value="HIS_KIN"/>
    <property type="match status" value="1"/>
</dbReference>
<evidence type="ECO:0000256" key="3">
    <source>
        <dbReference type="ARBA" id="ARBA00022553"/>
    </source>
</evidence>
<comment type="catalytic activity">
    <reaction evidence="1">
        <text>ATP + protein L-histidine = ADP + protein N-phospho-L-histidine.</text>
        <dbReference type="EC" id="2.7.13.3"/>
    </reaction>
</comment>
<dbReference type="InterPro" id="IPR000014">
    <property type="entry name" value="PAS"/>
</dbReference>
<protein>
    <recommendedName>
        <fullName evidence="2">histidine kinase</fullName>
        <ecNumber evidence="2">2.7.13.3</ecNumber>
    </recommendedName>
</protein>
<reference evidence="9 10" key="1">
    <citation type="submission" date="2019-09" db="EMBL/GenBank/DDBJ databases">
        <title>Genome Sequence of Larkinella sp MA1.</title>
        <authorList>
            <person name="Srinivasan S."/>
        </authorList>
    </citation>
    <scope>NUCLEOTIDE SEQUENCE [LARGE SCALE GENOMIC DNA]</scope>
    <source>
        <strain evidence="9 10">MA1</strain>
    </source>
</reference>
<organism evidence="9 10">
    <name type="scientific">Larkinella humicola</name>
    <dbReference type="NCBI Taxonomy" id="2607654"/>
    <lineage>
        <taxon>Bacteria</taxon>
        <taxon>Pseudomonadati</taxon>
        <taxon>Bacteroidota</taxon>
        <taxon>Cytophagia</taxon>
        <taxon>Cytophagales</taxon>
        <taxon>Spirosomataceae</taxon>
        <taxon>Larkinella</taxon>
    </lineage>
</organism>
<gene>
    <name evidence="9" type="ORF">F0P93_28245</name>
</gene>
<dbReference type="InterPro" id="IPR052162">
    <property type="entry name" value="Sensor_kinase/Photoreceptor"/>
</dbReference>
<feature type="domain" description="Histidine kinase" evidence="6">
    <location>
        <begin position="328"/>
        <end position="552"/>
    </location>
</feature>
<dbReference type="PANTHER" id="PTHR43304">
    <property type="entry name" value="PHYTOCHROME-LIKE PROTEIN CPH1"/>
    <property type="match status" value="1"/>
</dbReference>
<evidence type="ECO:0000259" key="6">
    <source>
        <dbReference type="PROSITE" id="PS50109"/>
    </source>
</evidence>
<dbReference type="NCBIfam" id="TIGR00229">
    <property type="entry name" value="sensory_box"/>
    <property type="match status" value="1"/>
</dbReference>
<dbReference type="PANTHER" id="PTHR43304:SF1">
    <property type="entry name" value="PAC DOMAIN-CONTAINING PROTEIN"/>
    <property type="match status" value="1"/>
</dbReference>
<keyword evidence="3" id="KW-0597">Phosphoprotein</keyword>
<dbReference type="Proteomes" id="UP000326344">
    <property type="component" value="Unassembled WGS sequence"/>
</dbReference>
<evidence type="ECO:0000259" key="7">
    <source>
        <dbReference type="PROSITE" id="PS50112"/>
    </source>
</evidence>
<dbReference type="InterPro" id="IPR004358">
    <property type="entry name" value="Sig_transdc_His_kin-like_C"/>
</dbReference>
<sequence length="552" mass="62729">MSVPFNSLKSGSDELDFEYLPGFAQFLLEHHLEELAAEFIRLFREVDLPMLAFYKSLSEDQLLALSVKTTTQLLTAFIENRTVANINATVVRWAQDQLPMIGRNQVASSDMGLISYVRKQALTFFLPRYTTDLSVFIQIIRELDRYAFELQSRMMAQYISLLNTSINEQLHFNTKITDTAPAIIATYNIHTGKYLFISQGFELLLGYSSRQVLEEGAGFLMTILHPDDLPKLVEDNNRALEKANRPSGKRGESEQIAEFTYRMRHRNGHYRWFQTYGTIFDRNGEGNVEHVLNISLDITDKVEAERQAQEKNRRLEQSNASLQEFAYIASHDLKEPLRKITTFGERLLMSQSTQLSEEGQMYLSKIIDAAQRMHELIGDVLSVSLIASDQTFEKQSLQRLLEEVLQSLEYQIEQANASIESDALPVVTVVAAQFRQVFQNLLTNALKFARKDTPPLIRISHRFLSSNEISIPGLTKARRYLELNVSDNGIGFDNRYATKIFAIFQRLHAKKDFEGTGIGLAICKKIVENHGGIIMADSAPDKGATFTIVMPA</sequence>
<dbReference type="InterPro" id="IPR000700">
    <property type="entry name" value="PAS-assoc_C"/>
</dbReference>
<dbReference type="SMART" id="SM00388">
    <property type="entry name" value="HisKA"/>
    <property type="match status" value="1"/>
</dbReference>
<dbReference type="EC" id="2.7.13.3" evidence="2"/>
<name>A0A5N1JAZ1_9BACT</name>
<dbReference type="SUPFAM" id="SSF55874">
    <property type="entry name" value="ATPase domain of HSP90 chaperone/DNA topoisomerase II/histidine kinase"/>
    <property type="match status" value="1"/>
</dbReference>
<dbReference type="Pfam" id="PF08447">
    <property type="entry name" value="PAS_3"/>
    <property type="match status" value="1"/>
</dbReference>
<dbReference type="SMART" id="SM00091">
    <property type="entry name" value="PAS"/>
    <property type="match status" value="1"/>
</dbReference>
<keyword evidence="10" id="KW-1185">Reference proteome</keyword>
<proteinExistence type="predicted"/>
<keyword evidence="5" id="KW-0418">Kinase</keyword>
<dbReference type="PRINTS" id="PR00344">
    <property type="entry name" value="BCTRLSENSOR"/>
</dbReference>